<sequence>MGKKVTLATCALNQWAMDFDGNMHRILQKATMISECPNFGIDLDMPFKMISDVTLSHVALTGETTEFCFAITIGIQEAKALGATYRLGPELEISGYGCNDHFLESDTALHCMQVLAELLASPVCTDILCDTVVPFGDGVISTNDTCLGSEICEELWNPASRHIDMSMDGVEIITNGSGSHHELRKVHTRVDLVKSATAKGGGIYMFANQKGCDGERVYYDGSAMIAVNGAIVAQGSQFSVKEVEVITATVDIEDVRAYRNAIRSRTNMPTCIPLEWKYHTAEEEIRLGPACWLWDYLRRSGQGGFFLPLSGGIDSSSTACIVASMCHLLVDAVKEGDEQVLMDVRKVVADPEYTPMDPKELCSRVFTTCYMGSANSSKTTTDLASELANEIGSYHLTINIEPAVMAVLAIFTATFGMVPKFKVNGGSLRENIALQNIQARLRMVLAYLYAQLTLWARGRSGGLLVLGSANVDEALRGYMTKYDCSSADINPIGGISKSDLRSFMAYCVQTFGWTVLTKIYSMTPTAELEPLTDGQVAQSDEVDMGMTYEELSIYGRLRRPGRCGPFSMFCKLVGLWRNTSSPAEVAVKVKHFFRSYSINRHKMTVLTPSYHAETYGPDDNRHDLRQFLYNISWSWQFRMIDLELAKLAQKGQSKPGGERVSPMRSQRSTPVRSQKGKGNGVSPSPSMDSLGSTSSSGKREGVVVANPIQEEPMDEGLVSVLPKTASCSLQHLHKRAGFPPFIPHLLSVFCVCFTLPRILATILIII</sequence>
<evidence type="ECO:0000256" key="6">
    <source>
        <dbReference type="ARBA" id="ARBA00022741"/>
    </source>
</evidence>
<dbReference type="CDD" id="cd00553">
    <property type="entry name" value="NAD_synthase"/>
    <property type="match status" value="1"/>
</dbReference>
<feature type="compositionally biased region" description="Low complexity" evidence="11">
    <location>
        <begin position="682"/>
        <end position="696"/>
    </location>
</feature>
<reference evidence="14" key="3">
    <citation type="submission" date="2015-06" db="UniProtKB">
        <authorList>
            <consortium name="EnsemblMetazoa"/>
        </authorList>
    </citation>
    <scope>IDENTIFICATION</scope>
</reference>
<dbReference type="Pfam" id="PF02540">
    <property type="entry name" value="NAD_synthase"/>
    <property type="match status" value="1"/>
</dbReference>
<feature type="region of interest" description="Disordered" evidence="11">
    <location>
        <begin position="650"/>
        <end position="699"/>
    </location>
</feature>
<dbReference type="InterPro" id="IPR003010">
    <property type="entry name" value="C-N_Hydrolase"/>
</dbReference>
<dbReference type="STRING" id="283909.R7TZG1"/>
<reference evidence="13 15" key="2">
    <citation type="journal article" date="2013" name="Nature">
        <title>Insights into bilaterian evolution from three spiralian genomes.</title>
        <authorList>
            <person name="Simakov O."/>
            <person name="Marletaz F."/>
            <person name="Cho S.J."/>
            <person name="Edsinger-Gonzales E."/>
            <person name="Havlak P."/>
            <person name="Hellsten U."/>
            <person name="Kuo D.H."/>
            <person name="Larsson T."/>
            <person name="Lv J."/>
            <person name="Arendt D."/>
            <person name="Savage R."/>
            <person name="Osoegawa K."/>
            <person name="de Jong P."/>
            <person name="Grimwood J."/>
            <person name="Chapman J.A."/>
            <person name="Shapiro H."/>
            <person name="Aerts A."/>
            <person name="Otillar R.P."/>
            <person name="Terry A.Y."/>
            <person name="Boore J.L."/>
            <person name="Grigoriev I.V."/>
            <person name="Lindberg D.R."/>
            <person name="Seaver E.C."/>
            <person name="Weisblat D.A."/>
            <person name="Putnam N.H."/>
            <person name="Rokhsar D.S."/>
        </authorList>
    </citation>
    <scope>NUCLEOTIDE SEQUENCE</scope>
    <source>
        <strain evidence="13 15">I ESC-2004</strain>
    </source>
</reference>
<comment type="pathway">
    <text evidence="1 10">Cofactor biosynthesis; NAD(+) biosynthesis; NAD(+) from deamido-NAD(+) (L-Gln route): step 1/1.</text>
</comment>
<dbReference type="PANTHER" id="PTHR23090:SF9">
    <property type="entry name" value="GLUTAMINE-DEPENDENT NAD(+) SYNTHETASE"/>
    <property type="match status" value="1"/>
</dbReference>
<evidence type="ECO:0000256" key="9">
    <source>
        <dbReference type="ARBA" id="ARBA00030681"/>
    </source>
</evidence>
<gene>
    <name evidence="13" type="ORF">CAPTEDRAFT_205115</name>
</gene>
<dbReference type="OMA" id="TSQEVCN"/>
<dbReference type="FunFam" id="3.40.50.620:FF:000036">
    <property type="entry name" value="Glutamine-dependent NAD(+) synthetase"/>
    <property type="match status" value="1"/>
</dbReference>
<evidence type="ECO:0000256" key="7">
    <source>
        <dbReference type="ARBA" id="ARBA00022840"/>
    </source>
</evidence>
<comment type="similarity">
    <text evidence="2 10">In the C-terminal section; belongs to the NAD synthetase family.</text>
</comment>
<keyword evidence="8 10" id="KW-0520">NAD</keyword>
<dbReference type="InterPro" id="IPR014445">
    <property type="entry name" value="Gln-dep_NAD_synthase"/>
</dbReference>
<dbReference type="UniPathway" id="UPA00253">
    <property type="reaction ID" value="UER00334"/>
</dbReference>
<dbReference type="GO" id="GO:0009435">
    <property type="term" value="P:NAD+ biosynthetic process"/>
    <property type="evidence" value="ECO:0007669"/>
    <property type="project" value="UniProtKB-UniRule"/>
</dbReference>
<evidence type="ECO:0000313" key="15">
    <source>
        <dbReference type="Proteomes" id="UP000014760"/>
    </source>
</evidence>
<evidence type="ECO:0000256" key="8">
    <source>
        <dbReference type="ARBA" id="ARBA00023027"/>
    </source>
</evidence>
<feature type="domain" description="CN hydrolase" evidence="12">
    <location>
        <begin position="49"/>
        <end position="252"/>
    </location>
</feature>
<keyword evidence="7 10" id="KW-0067">ATP-binding</keyword>
<name>R7TZG1_CAPTE</name>
<dbReference type="HOGENOM" id="CLU_011884_2_0_1"/>
<dbReference type="Gene3D" id="3.60.110.10">
    <property type="entry name" value="Carbon-nitrogen hydrolase"/>
    <property type="match status" value="2"/>
</dbReference>
<accession>R7TZG1</accession>
<comment type="catalytic activity">
    <reaction evidence="10">
        <text>deamido-NAD(+) + L-glutamine + ATP + H2O = L-glutamate + AMP + diphosphate + NAD(+) + H(+)</text>
        <dbReference type="Rhea" id="RHEA:24384"/>
        <dbReference type="ChEBI" id="CHEBI:15377"/>
        <dbReference type="ChEBI" id="CHEBI:15378"/>
        <dbReference type="ChEBI" id="CHEBI:29985"/>
        <dbReference type="ChEBI" id="CHEBI:30616"/>
        <dbReference type="ChEBI" id="CHEBI:33019"/>
        <dbReference type="ChEBI" id="CHEBI:57540"/>
        <dbReference type="ChEBI" id="CHEBI:58359"/>
        <dbReference type="ChEBI" id="CHEBI:58437"/>
        <dbReference type="ChEBI" id="CHEBI:456215"/>
        <dbReference type="EC" id="6.3.5.1"/>
    </reaction>
</comment>
<dbReference type="SUPFAM" id="SSF52402">
    <property type="entry name" value="Adenine nucleotide alpha hydrolases-like"/>
    <property type="match status" value="1"/>
</dbReference>
<keyword evidence="5 10" id="KW-0436">Ligase</keyword>
<dbReference type="InterPro" id="IPR003694">
    <property type="entry name" value="NAD_synthase"/>
</dbReference>
<dbReference type="FunCoup" id="R7TZG1">
    <property type="interactions" value="1282"/>
</dbReference>
<keyword evidence="15" id="KW-1185">Reference proteome</keyword>
<dbReference type="GO" id="GO:0005524">
    <property type="term" value="F:ATP binding"/>
    <property type="evidence" value="ECO:0007669"/>
    <property type="project" value="UniProtKB-UniRule"/>
</dbReference>
<organism evidence="13">
    <name type="scientific">Capitella teleta</name>
    <name type="common">Polychaete worm</name>
    <dbReference type="NCBI Taxonomy" id="283909"/>
    <lineage>
        <taxon>Eukaryota</taxon>
        <taxon>Metazoa</taxon>
        <taxon>Spiralia</taxon>
        <taxon>Lophotrochozoa</taxon>
        <taxon>Annelida</taxon>
        <taxon>Polychaeta</taxon>
        <taxon>Sedentaria</taxon>
        <taxon>Scolecida</taxon>
        <taxon>Capitellidae</taxon>
        <taxon>Capitella</taxon>
    </lineage>
</organism>
<dbReference type="InterPro" id="IPR022310">
    <property type="entry name" value="NAD/GMP_synthase"/>
</dbReference>
<evidence type="ECO:0000256" key="3">
    <source>
        <dbReference type="ARBA" id="ARBA00012743"/>
    </source>
</evidence>
<proteinExistence type="inferred from homology"/>
<dbReference type="PIRSF" id="PIRSF006630">
    <property type="entry name" value="NADS_GAT"/>
    <property type="match status" value="1"/>
</dbReference>
<dbReference type="CDD" id="cd07570">
    <property type="entry name" value="GAT_Gln-NAD-synth"/>
    <property type="match status" value="1"/>
</dbReference>
<dbReference type="EMBL" id="KB308725">
    <property type="protein sequence ID" value="ELT96786.1"/>
    <property type="molecule type" value="Genomic_DNA"/>
</dbReference>
<dbReference type="Proteomes" id="UP000014760">
    <property type="component" value="Unassembled WGS sequence"/>
</dbReference>
<dbReference type="OrthoDB" id="2020662at2759"/>
<dbReference type="PANTHER" id="PTHR23090">
    <property type="entry name" value="NH 3 /GLUTAMINE-DEPENDENT NAD + SYNTHETASE"/>
    <property type="match status" value="1"/>
</dbReference>
<evidence type="ECO:0000256" key="2">
    <source>
        <dbReference type="ARBA" id="ARBA00007145"/>
    </source>
</evidence>
<protein>
    <recommendedName>
        <fullName evidence="4 10">Glutamine-dependent NAD(+) synthetase</fullName>
        <ecNumber evidence="3 10">6.3.5.1</ecNumber>
    </recommendedName>
    <alternativeName>
        <fullName evidence="9 10">NAD(+) synthase [glutamine-hydrolyzing]</fullName>
    </alternativeName>
</protein>
<dbReference type="GO" id="GO:0004359">
    <property type="term" value="F:glutaminase activity"/>
    <property type="evidence" value="ECO:0007669"/>
    <property type="project" value="InterPro"/>
</dbReference>
<evidence type="ECO:0000256" key="1">
    <source>
        <dbReference type="ARBA" id="ARBA00005188"/>
    </source>
</evidence>
<dbReference type="GO" id="GO:0003952">
    <property type="term" value="F:NAD+ synthase (glutamine-hydrolyzing) activity"/>
    <property type="evidence" value="ECO:0007669"/>
    <property type="project" value="UniProtKB-UniRule"/>
</dbReference>
<evidence type="ECO:0000313" key="14">
    <source>
        <dbReference type="EnsemblMetazoa" id="CapteP205115"/>
    </source>
</evidence>
<dbReference type="Gene3D" id="3.40.50.620">
    <property type="entry name" value="HUPs"/>
    <property type="match status" value="1"/>
</dbReference>
<dbReference type="EMBL" id="AMQN01002227">
    <property type="status" value="NOT_ANNOTATED_CDS"/>
    <property type="molecule type" value="Genomic_DNA"/>
</dbReference>
<dbReference type="HAMAP" id="MF_02090">
    <property type="entry name" value="NadE_glutamine_dep"/>
    <property type="match status" value="1"/>
</dbReference>
<evidence type="ECO:0000256" key="4">
    <source>
        <dbReference type="ARBA" id="ARBA00017309"/>
    </source>
</evidence>
<dbReference type="InterPro" id="IPR036526">
    <property type="entry name" value="C-N_Hydrolase_sf"/>
</dbReference>
<dbReference type="EC" id="6.3.5.1" evidence="3 10"/>
<evidence type="ECO:0000256" key="5">
    <source>
        <dbReference type="ARBA" id="ARBA00022598"/>
    </source>
</evidence>
<evidence type="ECO:0000313" key="13">
    <source>
        <dbReference type="EMBL" id="ELT96786.1"/>
    </source>
</evidence>
<dbReference type="NCBIfam" id="TIGR00552">
    <property type="entry name" value="nadE"/>
    <property type="match status" value="1"/>
</dbReference>
<dbReference type="PROSITE" id="PS50263">
    <property type="entry name" value="CN_HYDROLASE"/>
    <property type="match status" value="1"/>
</dbReference>
<dbReference type="GO" id="GO:0005737">
    <property type="term" value="C:cytoplasm"/>
    <property type="evidence" value="ECO:0007669"/>
    <property type="project" value="InterPro"/>
</dbReference>
<dbReference type="EnsemblMetazoa" id="CapteT205115">
    <property type="protein sequence ID" value="CapteP205115"/>
    <property type="gene ID" value="CapteG205115"/>
</dbReference>
<evidence type="ECO:0000259" key="12">
    <source>
        <dbReference type="PROSITE" id="PS50263"/>
    </source>
</evidence>
<evidence type="ECO:0000256" key="11">
    <source>
        <dbReference type="SAM" id="MobiDB-lite"/>
    </source>
</evidence>
<keyword evidence="6 10" id="KW-0547">Nucleotide-binding</keyword>
<dbReference type="AlphaFoldDB" id="R7TZG1"/>
<feature type="compositionally biased region" description="Polar residues" evidence="11">
    <location>
        <begin position="663"/>
        <end position="672"/>
    </location>
</feature>
<dbReference type="Pfam" id="PF00795">
    <property type="entry name" value="CN_hydrolase"/>
    <property type="match status" value="2"/>
</dbReference>
<dbReference type="InterPro" id="IPR014729">
    <property type="entry name" value="Rossmann-like_a/b/a_fold"/>
</dbReference>
<evidence type="ECO:0000256" key="10">
    <source>
        <dbReference type="PIRNR" id="PIRNR006630"/>
    </source>
</evidence>
<reference evidence="15" key="1">
    <citation type="submission" date="2012-12" db="EMBL/GenBank/DDBJ databases">
        <authorList>
            <person name="Hellsten U."/>
            <person name="Grimwood J."/>
            <person name="Chapman J.A."/>
            <person name="Shapiro H."/>
            <person name="Aerts A."/>
            <person name="Otillar R.P."/>
            <person name="Terry A.Y."/>
            <person name="Boore J.L."/>
            <person name="Simakov O."/>
            <person name="Marletaz F."/>
            <person name="Cho S.-J."/>
            <person name="Edsinger-Gonzales E."/>
            <person name="Havlak P."/>
            <person name="Kuo D.-H."/>
            <person name="Larsson T."/>
            <person name="Lv J."/>
            <person name="Arendt D."/>
            <person name="Savage R."/>
            <person name="Osoegawa K."/>
            <person name="de Jong P."/>
            <person name="Lindberg D.R."/>
            <person name="Seaver E.C."/>
            <person name="Weisblat D.A."/>
            <person name="Putnam N.H."/>
            <person name="Grigoriev I.V."/>
            <person name="Rokhsar D.S."/>
        </authorList>
    </citation>
    <scope>NUCLEOTIDE SEQUENCE</scope>
    <source>
        <strain evidence="15">I ESC-2004</strain>
    </source>
</reference>
<dbReference type="SUPFAM" id="SSF56317">
    <property type="entry name" value="Carbon-nitrogen hydrolase"/>
    <property type="match status" value="1"/>
</dbReference>